<dbReference type="InterPro" id="IPR036388">
    <property type="entry name" value="WH-like_DNA-bd_sf"/>
</dbReference>
<evidence type="ECO:0000313" key="2">
    <source>
        <dbReference type="Proteomes" id="UP000321567"/>
    </source>
</evidence>
<dbReference type="Gene3D" id="1.10.10.10">
    <property type="entry name" value="Winged helix-like DNA-binding domain superfamily/Winged helix DNA-binding domain"/>
    <property type="match status" value="1"/>
</dbReference>
<dbReference type="EMBL" id="BJZO01000100">
    <property type="protein sequence ID" value="GEO82707.1"/>
    <property type="molecule type" value="Genomic_DNA"/>
</dbReference>
<dbReference type="OrthoDB" id="8700339at2"/>
<dbReference type="InterPro" id="IPR029063">
    <property type="entry name" value="SAM-dependent_MTases_sf"/>
</dbReference>
<comment type="caution">
    <text evidence="1">The sequence shown here is derived from an EMBL/GenBank/DDBJ whole genome shotgun (WGS) entry which is preliminary data.</text>
</comment>
<keyword evidence="1" id="KW-0808">Transferase</keyword>
<accession>A0A512HB73</accession>
<keyword evidence="1" id="KW-0489">Methyltransferase</keyword>
<dbReference type="SUPFAM" id="SSF53335">
    <property type="entry name" value="S-adenosyl-L-methionine-dependent methyltransferases"/>
    <property type="match status" value="1"/>
</dbReference>
<dbReference type="InterPro" id="IPR036390">
    <property type="entry name" value="WH_DNA-bd_sf"/>
</dbReference>
<dbReference type="AlphaFoldDB" id="A0A512HB73"/>
<dbReference type="SUPFAM" id="SSF46785">
    <property type="entry name" value="Winged helix' DNA-binding domain"/>
    <property type="match status" value="1"/>
</dbReference>
<dbReference type="Proteomes" id="UP000321567">
    <property type="component" value="Unassembled WGS sequence"/>
</dbReference>
<dbReference type="GO" id="GO:0032259">
    <property type="term" value="P:methylation"/>
    <property type="evidence" value="ECO:0007669"/>
    <property type="project" value="UniProtKB-KW"/>
</dbReference>
<gene>
    <name evidence="1" type="ORF">ROR02_28380</name>
</gene>
<dbReference type="CDD" id="cd02440">
    <property type="entry name" value="AdoMet_MTases"/>
    <property type="match status" value="1"/>
</dbReference>
<sequence length="345" mass="36820">MTHSPAATRERAPDPAFAARLFDLVQAPLRWQLIEIGLTLDLFDRLPTARTAADMARELDLDPRRLALVLDGLSALGALGKQDGHYALTAEGAAYLSSAGPLSLRPMLLNLASRRHAALADLLTEPPPPPLDMSDPAFWTRAAANLRAFHRAMALPVMLEALEGLASWPRARRVLDLGAGSDVLARAIVARSPEKTVTILDLPPLAAALAEGVAADGLEDRIIVRAGDYNTADLGQGHDVAWASMTLYYAHDLEALCARVGAALAPGGVFVSFHEGLTDERTQPELHVVGRLTTALRGPNLSFDHGRIASALRRAGFARVDSHPVATPFGLMHLDVGWKTPPAGP</sequence>
<organism evidence="1 2">
    <name type="scientific">Pararhodospirillum oryzae</name>
    <dbReference type="NCBI Taxonomy" id="478448"/>
    <lineage>
        <taxon>Bacteria</taxon>
        <taxon>Pseudomonadati</taxon>
        <taxon>Pseudomonadota</taxon>
        <taxon>Alphaproteobacteria</taxon>
        <taxon>Rhodospirillales</taxon>
        <taxon>Rhodospirillaceae</taxon>
        <taxon>Pararhodospirillum</taxon>
    </lineage>
</organism>
<dbReference type="Pfam" id="PF13489">
    <property type="entry name" value="Methyltransf_23"/>
    <property type="match status" value="1"/>
</dbReference>
<evidence type="ECO:0000313" key="1">
    <source>
        <dbReference type="EMBL" id="GEO82707.1"/>
    </source>
</evidence>
<dbReference type="RefSeq" id="WP_147164735.1">
    <property type="nucleotide sequence ID" value="NZ_BJZO01000100.1"/>
</dbReference>
<keyword evidence="2" id="KW-1185">Reference proteome</keyword>
<dbReference type="GO" id="GO:0008168">
    <property type="term" value="F:methyltransferase activity"/>
    <property type="evidence" value="ECO:0007669"/>
    <property type="project" value="UniProtKB-KW"/>
</dbReference>
<name>A0A512HB73_9PROT</name>
<dbReference type="Gene3D" id="3.40.50.150">
    <property type="entry name" value="Vaccinia Virus protein VP39"/>
    <property type="match status" value="1"/>
</dbReference>
<protein>
    <submittedName>
        <fullName evidence="1">O-methyltransferase</fullName>
    </submittedName>
</protein>
<proteinExistence type="predicted"/>
<reference evidence="1 2" key="1">
    <citation type="submission" date="2019-07" db="EMBL/GenBank/DDBJ databases">
        <title>Whole genome shotgun sequence of Rhodospirillum oryzae NBRC 107573.</title>
        <authorList>
            <person name="Hosoyama A."/>
            <person name="Uohara A."/>
            <person name="Ohji S."/>
            <person name="Ichikawa N."/>
        </authorList>
    </citation>
    <scope>NUCLEOTIDE SEQUENCE [LARGE SCALE GENOMIC DNA]</scope>
    <source>
        <strain evidence="1 2">NBRC 107573</strain>
    </source>
</reference>